<feature type="compositionally biased region" description="Low complexity" evidence="5">
    <location>
        <begin position="265"/>
        <end position="293"/>
    </location>
</feature>
<dbReference type="SUPFAM" id="SSF46785">
    <property type="entry name" value="Winged helix' DNA-binding domain"/>
    <property type="match status" value="1"/>
</dbReference>
<dbReference type="InterPro" id="IPR036390">
    <property type="entry name" value="WH_DNA-bd_sf"/>
</dbReference>
<evidence type="ECO:0000256" key="4">
    <source>
        <dbReference type="RuleBase" id="RU004020"/>
    </source>
</evidence>
<evidence type="ECO:0000259" key="6">
    <source>
        <dbReference type="SMART" id="SM00415"/>
    </source>
</evidence>
<evidence type="ECO:0000313" key="7">
    <source>
        <dbReference type="EMBL" id="CAE0403864.1"/>
    </source>
</evidence>
<feature type="compositionally biased region" description="Low complexity" evidence="5">
    <location>
        <begin position="15"/>
        <end position="26"/>
    </location>
</feature>
<keyword evidence="3" id="KW-0539">Nucleus</keyword>
<gene>
    <name evidence="7" type="ORF">ACOF00016_LOCUS2052</name>
</gene>
<dbReference type="SMART" id="SM00415">
    <property type="entry name" value="HSF"/>
    <property type="match status" value="1"/>
</dbReference>
<dbReference type="Pfam" id="PF00447">
    <property type="entry name" value="HSF_DNA-bind"/>
    <property type="match status" value="1"/>
</dbReference>
<dbReference type="InterPro" id="IPR036388">
    <property type="entry name" value="WH-like_DNA-bd_sf"/>
</dbReference>
<protein>
    <recommendedName>
        <fullName evidence="6">HSF-type DNA-binding domain-containing protein</fullName>
    </recommendedName>
</protein>
<evidence type="ECO:0000256" key="2">
    <source>
        <dbReference type="ARBA" id="ARBA00023125"/>
    </source>
</evidence>
<comment type="subcellular location">
    <subcellularLocation>
        <location evidence="1">Nucleus</location>
    </subcellularLocation>
</comment>
<dbReference type="PANTHER" id="PTHR10015:SF427">
    <property type="entry name" value="HEAT SHOCK FACTOR PROTEIN"/>
    <property type="match status" value="1"/>
</dbReference>
<feature type="domain" description="HSF-type DNA-binding" evidence="6">
    <location>
        <begin position="332"/>
        <end position="430"/>
    </location>
</feature>
<comment type="similarity">
    <text evidence="4">Belongs to the HSF family.</text>
</comment>
<evidence type="ECO:0000256" key="1">
    <source>
        <dbReference type="ARBA" id="ARBA00004123"/>
    </source>
</evidence>
<feature type="compositionally biased region" description="Basic and acidic residues" evidence="5">
    <location>
        <begin position="1"/>
        <end position="12"/>
    </location>
</feature>
<dbReference type="Gene3D" id="1.10.10.10">
    <property type="entry name" value="Winged helix-like DNA-binding domain superfamily/Winged helix DNA-binding domain"/>
    <property type="match status" value="1"/>
</dbReference>
<dbReference type="GO" id="GO:0003700">
    <property type="term" value="F:DNA-binding transcription factor activity"/>
    <property type="evidence" value="ECO:0007669"/>
    <property type="project" value="InterPro"/>
</dbReference>
<evidence type="ECO:0000256" key="3">
    <source>
        <dbReference type="ARBA" id="ARBA00023242"/>
    </source>
</evidence>
<dbReference type="InterPro" id="IPR000232">
    <property type="entry name" value="HSF_DNA-bd"/>
</dbReference>
<feature type="region of interest" description="Disordered" evidence="5">
    <location>
        <begin position="265"/>
        <end position="315"/>
    </location>
</feature>
<keyword evidence="2" id="KW-0238">DNA-binding</keyword>
<dbReference type="GO" id="GO:0005634">
    <property type="term" value="C:nucleus"/>
    <property type="evidence" value="ECO:0007669"/>
    <property type="project" value="UniProtKB-SubCell"/>
</dbReference>
<feature type="compositionally biased region" description="Polar residues" evidence="5">
    <location>
        <begin position="39"/>
        <end position="56"/>
    </location>
</feature>
<dbReference type="PANTHER" id="PTHR10015">
    <property type="entry name" value="HEAT SHOCK TRANSCRIPTION FACTOR"/>
    <property type="match status" value="1"/>
</dbReference>
<dbReference type="EMBL" id="HBIM01002344">
    <property type="protein sequence ID" value="CAE0403864.1"/>
    <property type="molecule type" value="Transcribed_RNA"/>
</dbReference>
<sequence>MSSIPKHEDGNADKTTTGTTSSSSSSDANSPREGPVHPSSWSNDAAPNSSLNNQKPASMDSAVRAPTAVSDTAKIRIVEGTSLSHLSGAPLPAVYPYVSLGHALPPSNVSYSMNEILLRDAINRSTLPSVEFPRYAQGTLYAPPNILLRERGISSAHPSLELSRYTQGTSNAQPPNFNAAFGLSNPLLSGHSQFLTDPRFTLPRPQFVLPNRNHLTDPNLLDNLSLRSHIFRQHELLYGPALSSSQLGNSPALPYSYQRAISSHASGLPSSASHPPATAASASADASSPAALSDTRAAESSAIGGNEGSTRQTSEILKIQGQIRKRNKRKYTHESFPSRLHRLLREANELGHDHICSFSSDGTMFQILNTKGFEEQVLPKYFRHGRIDSFKRLLRMYGWQRVEGTWMQGVFKHPMFRRDAPELCLHMERKEKKEAPRVP</sequence>
<organism evidence="7">
    <name type="scientific">Amphora coffeiformis</name>
    <dbReference type="NCBI Taxonomy" id="265554"/>
    <lineage>
        <taxon>Eukaryota</taxon>
        <taxon>Sar</taxon>
        <taxon>Stramenopiles</taxon>
        <taxon>Ochrophyta</taxon>
        <taxon>Bacillariophyta</taxon>
        <taxon>Bacillariophyceae</taxon>
        <taxon>Bacillariophycidae</taxon>
        <taxon>Thalassiophysales</taxon>
        <taxon>Catenulaceae</taxon>
        <taxon>Amphora</taxon>
    </lineage>
</organism>
<name>A0A7S3KXE0_9STRA</name>
<evidence type="ECO:0000256" key="5">
    <source>
        <dbReference type="SAM" id="MobiDB-lite"/>
    </source>
</evidence>
<reference evidence="7" key="1">
    <citation type="submission" date="2021-01" db="EMBL/GenBank/DDBJ databases">
        <authorList>
            <person name="Corre E."/>
            <person name="Pelletier E."/>
            <person name="Niang G."/>
            <person name="Scheremetjew M."/>
            <person name="Finn R."/>
            <person name="Kale V."/>
            <person name="Holt S."/>
            <person name="Cochrane G."/>
            <person name="Meng A."/>
            <person name="Brown T."/>
            <person name="Cohen L."/>
        </authorList>
    </citation>
    <scope>NUCLEOTIDE SEQUENCE</scope>
    <source>
        <strain evidence="7">CCMP127</strain>
    </source>
</reference>
<dbReference type="GO" id="GO:0043565">
    <property type="term" value="F:sequence-specific DNA binding"/>
    <property type="evidence" value="ECO:0007669"/>
    <property type="project" value="InterPro"/>
</dbReference>
<dbReference type="AlphaFoldDB" id="A0A7S3KXE0"/>
<feature type="region of interest" description="Disordered" evidence="5">
    <location>
        <begin position="1"/>
        <end position="65"/>
    </location>
</feature>
<proteinExistence type="inferred from homology"/>
<accession>A0A7S3KXE0</accession>